<evidence type="ECO:0000313" key="1">
    <source>
        <dbReference type="EMBL" id="GBN96853.1"/>
    </source>
</evidence>
<gene>
    <name evidence="1" type="ORF">AVEN_240548_1</name>
</gene>
<dbReference type="Proteomes" id="UP000499080">
    <property type="component" value="Unassembled WGS sequence"/>
</dbReference>
<protein>
    <submittedName>
        <fullName evidence="1">Uncharacterized protein</fullName>
    </submittedName>
</protein>
<proteinExistence type="predicted"/>
<dbReference type="AlphaFoldDB" id="A0A4Y2TAP6"/>
<reference evidence="1 2" key="1">
    <citation type="journal article" date="2019" name="Sci. Rep.">
        <title>Orb-weaving spider Araneus ventricosus genome elucidates the spidroin gene catalogue.</title>
        <authorList>
            <person name="Kono N."/>
            <person name="Nakamura H."/>
            <person name="Ohtoshi R."/>
            <person name="Moran D.A.P."/>
            <person name="Shinohara A."/>
            <person name="Yoshida Y."/>
            <person name="Fujiwara M."/>
            <person name="Mori M."/>
            <person name="Tomita M."/>
            <person name="Arakawa K."/>
        </authorList>
    </citation>
    <scope>NUCLEOTIDE SEQUENCE [LARGE SCALE GENOMIC DNA]</scope>
</reference>
<evidence type="ECO:0000313" key="2">
    <source>
        <dbReference type="Proteomes" id="UP000499080"/>
    </source>
</evidence>
<name>A0A4Y2TAP6_ARAVE</name>
<comment type="caution">
    <text evidence="1">The sequence shown here is derived from an EMBL/GenBank/DDBJ whole genome shotgun (WGS) entry which is preliminary data.</text>
</comment>
<sequence>MSDIGSRGAPPSLSYTTDFALGGVPYMPSIMIGFCSFPHNLHASYCKVKQNETATRRRYTSACELDFVLEVLVISVAPEGFFVRVSVSTYEK</sequence>
<dbReference type="EMBL" id="BGPR01026838">
    <property type="protein sequence ID" value="GBN96853.1"/>
    <property type="molecule type" value="Genomic_DNA"/>
</dbReference>
<keyword evidence="2" id="KW-1185">Reference proteome</keyword>
<accession>A0A4Y2TAP6</accession>
<organism evidence="1 2">
    <name type="scientific">Araneus ventricosus</name>
    <name type="common">Orbweaver spider</name>
    <name type="synonym">Epeira ventricosa</name>
    <dbReference type="NCBI Taxonomy" id="182803"/>
    <lineage>
        <taxon>Eukaryota</taxon>
        <taxon>Metazoa</taxon>
        <taxon>Ecdysozoa</taxon>
        <taxon>Arthropoda</taxon>
        <taxon>Chelicerata</taxon>
        <taxon>Arachnida</taxon>
        <taxon>Araneae</taxon>
        <taxon>Araneomorphae</taxon>
        <taxon>Entelegynae</taxon>
        <taxon>Araneoidea</taxon>
        <taxon>Araneidae</taxon>
        <taxon>Araneus</taxon>
    </lineage>
</organism>